<comment type="cofactor">
    <cofactor evidence="1">
        <name>Zn(2+)</name>
        <dbReference type="ChEBI" id="CHEBI:29105"/>
    </cofactor>
</comment>
<evidence type="ECO:0000256" key="3">
    <source>
        <dbReference type="ARBA" id="ARBA00022801"/>
    </source>
</evidence>
<dbReference type="GO" id="GO:0046872">
    <property type="term" value="F:metal ion binding"/>
    <property type="evidence" value="ECO:0007669"/>
    <property type="project" value="UniProtKB-KW"/>
</dbReference>
<evidence type="ECO:0000313" key="6">
    <source>
        <dbReference type="EMBL" id="HIS67183.1"/>
    </source>
</evidence>
<feature type="domain" description="Metallo-beta-lactamase" evidence="5">
    <location>
        <begin position="12"/>
        <end position="180"/>
    </location>
</feature>
<dbReference type="PANTHER" id="PTHR46233:SF3">
    <property type="entry name" value="HYDROXYACYLGLUTATHIONE HYDROLASE GLOC"/>
    <property type="match status" value="1"/>
</dbReference>
<dbReference type="InterPro" id="IPR036866">
    <property type="entry name" value="RibonucZ/Hydroxyglut_hydro"/>
</dbReference>
<keyword evidence="4" id="KW-0862">Zinc</keyword>
<evidence type="ECO:0000256" key="4">
    <source>
        <dbReference type="ARBA" id="ARBA00022833"/>
    </source>
</evidence>
<gene>
    <name evidence="6" type="ORF">IAC18_06420</name>
</gene>
<dbReference type="CDD" id="cd06262">
    <property type="entry name" value="metallo-hydrolase-like_MBL-fold"/>
    <property type="match status" value="1"/>
</dbReference>
<evidence type="ECO:0000256" key="2">
    <source>
        <dbReference type="ARBA" id="ARBA00022723"/>
    </source>
</evidence>
<dbReference type="Gene3D" id="3.60.15.10">
    <property type="entry name" value="Ribonuclease Z/Hydroxyacylglutathione hydrolase-like"/>
    <property type="match status" value="1"/>
</dbReference>
<comment type="caution">
    <text evidence="6">The sequence shown here is derived from an EMBL/GenBank/DDBJ whole genome shotgun (WGS) entry which is preliminary data.</text>
</comment>
<protein>
    <submittedName>
        <fullName evidence="6">MBL fold metallo-hydrolase</fullName>
    </submittedName>
</protein>
<dbReference type="SUPFAM" id="SSF56281">
    <property type="entry name" value="Metallo-hydrolase/oxidoreductase"/>
    <property type="match status" value="1"/>
</dbReference>
<evidence type="ECO:0000259" key="5">
    <source>
        <dbReference type="SMART" id="SM00849"/>
    </source>
</evidence>
<dbReference type="AlphaFoldDB" id="A0A9D1FE16"/>
<accession>A0A9D1FE16</accession>
<dbReference type="Pfam" id="PF00753">
    <property type="entry name" value="Lactamase_B"/>
    <property type="match status" value="1"/>
</dbReference>
<name>A0A9D1FE16_9FIRM</name>
<evidence type="ECO:0000256" key="1">
    <source>
        <dbReference type="ARBA" id="ARBA00001947"/>
    </source>
</evidence>
<proteinExistence type="predicted"/>
<keyword evidence="3" id="KW-0378">Hydrolase</keyword>
<dbReference type="Proteomes" id="UP000824001">
    <property type="component" value="Unassembled WGS sequence"/>
</dbReference>
<dbReference type="InterPro" id="IPR001279">
    <property type="entry name" value="Metallo-B-lactamas"/>
</dbReference>
<reference evidence="6" key="2">
    <citation type="journal article" date="2021" name="PeerJ">
        <title>Extensive microbial diversity within the chicken gut microbiome revealed by metagenomics and culture.</title>
        <authorList>
            <person name="Gilroy R."/>
            <person name="Ravi A."/>
            <person name="Getino M."/>
            <person name="Pursley I."/>
            <person name="Horton D.L."/>
            <person name="Alikhan N.F."/>
            <person name="Baker D."/>
            <person name="Gharbi K."/>
            <person name="Hall N."/>
            <person name="Watson M."/>
            <person name="Adriaenssens E.M."/>
            <person name="Foster-Nyarko E."/>
            <person name="Jarju S."/>
            <person name="Secka A."/>
            <person name="Antonio M."/>
            <person name="Oren A."/>
            <person name="Chaudhuri R.R."/>
            <person name="La Ragione R."/>
            <person name="Hildebrand F."/>
            <person name="Pallen M.J."/>
        </authorList>
    </citation>
    <scope>NUCLEOTIDE SEQUENCE</scope>
    <source>
        <strain evidence="6">ChiHjej10B9-9673</strain>
    </source>
</reference>
<organism evidence="6 7">
    <name type="scientific">Candidatus Scatomorpha merdipullorum</name>
    <dbReference type="NCBI Taxonomy" id="2840927"/>
    <lineage>
        <taxon>Bacteria</taxon>
        <taxon>Bacillati</taxon>
        <taxon>Bacillota</taxon>
        <taxon>Clostridia</taxon>
        <taxon>Eubacteriales</taxon>
        <taxon>Candidatus Scatomorpha</taxon>
    </lineage>
</organism>
<evidence type="ECO:0000313" key="7">
    <source>
        <dbReference type="Proteomes" id="UP000824001"/>
    </source>
</evidence>
<dbReference type="GO" id="GO:0016787">
    <property type="term" value="F:hydrolase activity"/>
    <property type="evidence" value="ECO:0007669"/>
    <property type="project" value="UniProtKB-KW"/>
</dbReference>
<reference evidence="6" key="1">
    <citation type="submission" date="2020-10" db="EMBL/GenBank/DDBJ databases">
        <authorList>
            <person name="Gilroy R."/>
        </authorList>
    </citation>
    <scope>NUCLEOTIDE SEQUENCE</scope>
    <source>
        <strain evidence="6">ChiHjej10B9-9673</strain>
    </source>
</reference>
<dbReference type="InterPro" id="IPR051453">
    <property type="entry name" value="MBL_Glyoxalase_II"/>
</dbReference>
<dbReference type="PANTHER" id="PTHR46233">
    <property type="entry name" value="HYDROXYACYLGLUTATHIONE HYDROLASE GLOC"/>
    <property type="match status" value="1"/>
</dbReference>
<dbReference type="SMART" id="SM00849">
    <property type="entry name" value="Lactamase_B"/>
    <property type="match status" value="1"/>
</dbReference>
<keyword evidence="2" id="KW-0479">Metal-binding</keyword>
<sequence length="203" mass="21935">MLIKTLPVGHFETNCYVVTDENTLECAVIDPGAEANTILGYIEDNKLKCTAVMLTHAHFDHIGALEDVLAETGAALYVNRKEEGGSVPGFGSFKAPEGAVFYGEGDTVKVGSLEFKVMETPGHTPGGVTLVCGDAIFSGDTLFRGSCGRTDFPGGDMKLELQSLKRIAALEGDYDVYPGHDLSTRLSIERAYNPYMRHAIEHM</sequence>
<dbReference type="EMBL" id="DVJK01000179">
    <property type="protein sequence ID" value="HIS67183.1"/>
    <property type="molecule type" value="Genomic_DNA"/>
</dbReference>